<comment type="subcellular location">
    <subcellularLocation>
        <location evidence="1">Cell membrane</location>
        <topology evidence="1">Multi-pass membrane protein</topology>
    </subcellularLocation>
</comment>
<dbReference type="Proteomes" id="UP001317779">
    <property type="component" value="Chromosome"/>
</dbReference>
<protein>
    <recommendedName>
        <fullName evidence="8">ABC3 transporter permease C-terminal domain-containing protein</fullName>
    </recommendedName>
</protein>
<dbReference type="EMBL" id="AP027141">
    <property type="protein sequence ID" value="BDV31422.1"/>
    <property type="molecule type" value="Genomic_DNA"/>
</dbReference>
<keyword evidence="3 6" id="KW-0812">Transmembrane</keyword>
<reference evidence="9 10" key="1">
    <citation type="submission" date="2022-12" db="EMBL/GenBank/DDBJ databases">
        <title>Microbacterium terricola strain KV-448 chromosome, complete genome.</title>
        <authorList>
            <person name="Oshima T."/>
            <person name="Moriya T."/>
            <person name="Bessho Y."/>
        </authorList>
    </citation>
    <scope>NUCLEOTIDE SEQUENCE [LARGE SCALE GENOMIC DNA]</scope>
    <source>
        <strain evidence="9 10">KV-448</strain>
    </source>
</reference>
<name>A0ABM8E0V3_9MICO</name>
<evidence type="ECO:0000313" key="9">
    <source>
        <dbReference type="EMBL" id="BDV31422.1"/>
    </source>
</evidence>
<feature type="transmembrane region" description="Helical" evidence="6">
    <location>
        <begin position="318"/>
        <end position="349"/>
    </location>
</feature>
<evidence type="ECO:0000256" key="4">
    <source>
        <dbReference type="ARBA" id="ARBA00022989"/>
    </source>
</evidence>
<evidence type="ECO:0000259" key="8">
    <source>
        <dbReference type="Pfam" id="PF02687"/>
    </source>
</evidence>
<evidence type="ECO:0000256" key="5">
    <source>
        <dbReference type="ARBA" id="ARBA00023136"/>
    </source>
</evidence>
<sequence length="893" mass="89071">MIGGSRFAFARAREATATLLALAAVSALAAALIVGAAAAIAGVETREVRAALSDQLSDRGRVVVSVADDASAPSLEDAAAAVLGAHGVARAVDIQSTDEGIVIVPDAAAITAADLPGLIAALADLPDALDDATDARVQIAGGLERTLRGIDEGVAVRRGPTAVAVGMLGLVTAVVVGAVALEPVRARHTESLLLRARGARRRSLAGLAALESAVVALVGAAVGAVVATGLALLLTLPAAAPLVVGAAVVAVAGVAVIVAAIATARGVDRRSTRAETIARAGTAILLAVVTAVAAWQFVQSGTPVVTRGDGAAVTDPLVAIAPALVLALAALVAILLATPLARLLAASLVRTRGVLPITPLRLGGRRPARHALPIAVVAFAVGTMTVAGAYQGSLTALGDAPEALRVGADVRVTTIPDDVEPAAVAAAAQPQTGSMLVRPLVAQGADTRLPVLAAETSQLGAVMLDAGGTIDPAAIGSELTPPEMGVPLVGGDLALRVIAPAPPAEEIDGESVEFSPTAANLQATLVSTSGQVLVRSFANARMETVEDETGTYFTVDVDTDVTETIEPPSGDWSLVAIDAALFEYYAGGMGVQVSATSGGEAVDLSAFTPAPGTPGAVSVLDDGSLEFMPAYDGTTTPATRAIAPGVPTVAPAALTASLADSMSLAVGDTISLEIDQPDFEVDIEVAEIVPVLPGTPAGEGILVDLGTLSLLSPAAIVANQAWIASDRPDAAAAAVAAAYPQTVVLVADPRSGQNAAGTAIAFLLAAAGAAVLAFVVLALRRSRGRGDARELALLAVMGLGRRRAGGVRTREDLLAIGFGVVGGLAAGAVTAWFAVPPLVRAAYGTIPEAYPVPLVVPWGLLTASLLATAAICALIVSTVRVPTGLARLLREDE</sequence>
<keyword evidence="10" id="KW-1185">Reference proteome</keyword>
<keyword evidence="7" id="KW-0732">Signal</keyword>
<evidence type="ECO:0000256" key="7">
    <source>
        <dbReference type="SAM" id="SignalP"/>
    </source>
</evidence>
<feature type="transmembrane region" description="Helical" evidence="6">
    <location>
        <begin position="370"/>
        <end position="390"/>
    </location>
</feature>
<dbReference type="InterPro" id="IPR003838">
    <property type="entry name" value="ABC3_permease_C"/>
</dbReference>
<feature type="chain" id="PRO_5046020337" description="ABC3 transporter permease C-terminal domain-containing protein" evidence="7">
    <location>
        <begin position="30"/>
        <end position="893"/>
    </location>
</feature>
<feature type="transmembrane region" description="Helical" evidence="6">
    <location>
        <begin position="162"/>
        <end position="184"/>
    </location>
</feature>
<keyword evidence="5 6" id="KW-0472">Membrane</keyword>
<keyword evidence="2" id="KW-1003">Cell membrane</keyword>
<accession>A0ABM8E0V3</accession>
<feature type="transmembrane region" description="Helical" evidence="6">
    <location>
        <begin position="813"/>
        <end position="835"/>
    </location>
</feature>
<dbReference type="Pfam" id="PF02687">
    <property type="entry name" value="FtsX"/>
    <property type="match status" value="1"/>
</dbReference>
<feature type="domain" description="ABC3 transporter permease C-terminal" evidence="8">
    <location>
        <begin position="164"/>
        <end position="262"/>
    </location>
</feature>
<feature type="transmembrane region" description="Helical" evidence="6">
    <location>
        <begin position="855"/>
        <end position="879"/>
    </location>
</feature>
<keyword evidence="4 6" id="KW-1133">Transmembrane helix</keyword>
<evidence type="ECO:0000313" key="10">
    <source>
        <dbReference type="Proteomes" id="UP001317779"/>
    </source>
</evidence>
<proteinExistence type="predicted"/>
<evidence type="ECO:0000256" key="6">
    <source>
        <dbReference type="SAM" id="Phobius"/>
    </source>
</evidence>
<feature type="transmembrane region" description="Helical" evidence="6">
    <location>
        <begin position="204"/>
        <end position="233"/>
    </location>
</feature>
<dbReference type="RefSeq" id="WP_263797989.1">
    <property type="nucleotide sequence ID" value="NZ_AP027141.1"/>
</dbReference>
<gene>
    <name evidence="9" type="ORF">Microterr_20820</name>
</gene>
<organism evidence="9 10">
    <name type="scientific">Microbacterium terricola</name>
    <dbReference type="NCBI Taxonomy" id="344163"/>
    <lineage>
        <taxon>Bacteria</taxon>
        <taxon>Bacillati</taxon>
        <taxon>Actinomycetota</taxon>
        <taxon>Actinomycetes</taxon>
        <taxon>Micrococcales</taxon>
        <taxon>Microbacteriaceae</taxon>
        <taxon>Microbacterium</taxon>
    </lineage>
</organism>
<feature type="transmembrane region" description="Helical" evidence="6">
    <location>
        <begin position="276"/>
        <end position="298"/>
    </location>
</feature>
<evidence type="ECO:0000256" key="1">
    <source>
        <dbReference type="ARBA" id="ARBA00004651"/>
    </source>
</evidence>
<evidence type="ECO:0000256" key="2">
    <source>
        <dbReference type="ARBA" id="ARBA00022475"/>
    </source>
</evidence>
<feature type="transmembrane region" description="Helical" evidence="6">
    <location>
        <begin position="239"/>
        <end position="264"/>
    </location>
</feature>
<feature type="signal peptide" evidence="7">
    <location>
        <begin position="1"/>
        <end position="29"/>
    </location>
</feature>
<feature type="transmembrane region" description="Helical" evidence="6">
    <location>
        <begin position="759"/>
        <end position="779"/>
    </location>
</feature>
<evidence type="ECO:0000256" key="3">
    <source>
        <dbReference type="ARBA" id="ARBA00022692"/>
    </source>
</evidence>